<gene>
    <name evidence="7" type="primary">LOC118407551</name>
</gene>
<dbReference type="RefSeq" id="XP_035663921.1">
    <property type="nucleotide sequence ID" value="XM_035808028.1"/>
</dbReference>
<name>A0A9J7KBB2_BRAFL</name>
<dbReference type="SMART" id="SM00082">
    <property type="entry name" value="LRRCT"/>
    <property type="match status" value="1"/>
</dbReference>
<keyword evidence="1" id="KW-0433">Leucine-rich repeat</keyword>
<dbReference type="Pfam" id="PF13855">
    <property type="entry name" value="LRR_8"/>
    <property type="match status" value="1"/>
</dbReference>
<dbReference type="GO" id="GO:0051965">
    <property type="term" value="P:positive regulation of synapse assembly"/>
    <property type="evidence" value="ECO:0000318"/>
    <property type="project" value="GO_Central"/>
</dbReference>
<dbReference type="Gene3D" id="3.80.10.10">
    <property type="entry name" value="Ribonuclease Inhibitor"/>
    <property type="match status" value="2"/>
</dbReference>
<feature type="domain" description="LRRCT" evidence="5">
    <location>
        <begin position="212"/>
        <end position="269"/>
    </location>
</feature>
<dbReference type="PANTHER" id="PTHR24373:SF383">
    <property type="entry name" value="LEUCINE-RICH REPEAT-CONTAINING PROTEIN 15-LIKE"/>
    <property type="match status" value="1"/>
</dbReference>
<evidence type="ECO:0000256" key="1">
    <source>
        <dbReference type="ARBA" id="ARBA00022614"/>
    </source>
</evidence>
<reference evidence="7" key="1">
    <citation type="submission" date="2025-08" db="UniProtKB">
        <authorList>
            <consortium name="RefSeq"/>
        </authorList>
    </citation>
    <scope>IDENTIFICATION</scope>
    <source>
        <strain evidence="7">S238N-H82</strain>
        <tissue evidence="7">Testes</tissue>
    </source>
</reference>
<dbReference type="PROSITE" id="PS51450">
    <property type="entry name" value="LRR"/>
    <property type="match status" value="4"/>
</dbReference>
<dbReference type="SUPFAM" id="SSF52058">
    <property type="entry name" value="L domain-like"/>
    <property type="match status" value="1"/>
</dbReference>
<keyword evidence="2 4" id="KW-0732">Signal</keyword>
<dbReference type="GeneID" id="118407551"/>
<feature type="chain" id="PRO_5039955607" evidence="4">
    <location>
        <begin position="21"/>
        <end position="298"/>
    </location>
</feature>
<evidence type="ECO:0000313" key="6">
    <source>
        <dbReference type="Proteomes" id="UP000001554"/>
    </source>
</evidence>
<dbReference type="Pfam" id="PF00560">
    <property type="entry name" value="LRR_1"/>
    <property type="match status" value="1"/>
</dbReference>
<dbReference type="PANTHER" id="PTHR24373">
    <property type="entry name" value="SLIT RELATED LEUCINE-RICH REPEAT NEURONAL PROTEIN"/>
    <property type="match status" value="1"/>
</dbReference>
<evidence type="ECO:0000259" key="5">
    <source>
        <dbReference type="SMART" id="SM00082"/>
    </source>
</evidence>
<dbReference type="OrthoDB" id="694479at2759"/>
<dbReference type="InterPro" id="IPR032675">
    <property type="entry name" value="LRR_dom_sf"/>
</dbReference>
<dbReference type="AlphaFoldDB" id="A0A9J7KBB2"/>
<dbReference type="SMART" id="SM00369">
    <property type="entry name" value="LRR_TYP"/>
    <property type="match status" value="5"/>
</dbReference>
<dbReference type="InterPro" id="IPR050328">
    <property type="entry name" value="Dev_Immune_Receptor"/>
</dbReference>
<evidence type="ECO:0000313" key="7">
    <source>
        <dbReference type="RefSeq" id="XP_035663921.1"/>
    </source>
</evidence>
<sequence>MKSLLVLLLIVLKEVGPTAACSSSCSSRCWCDNRGLSSVPHYLPTTITHLYLYNNSITTLSQSDFFRYSSLTTISLTLNQISVINSGAFYNLASLSYLYLYNNQLTDIRADMFVGLDNLGYLYLYDNNIHSIEAGTFVNLSRLRTLQLHNNQLTSLTADMFKGLDNLEDLYLHENDISRWPSLRINDNQMETLPSMAYDILASILTVNISNNPWQCDCRMLGFKRKMTGGREFEKQMTCAGPSKFEGESLYSVDHVDLILDLILGPICQETATSPGASTDVYQQHMLHRLSLGITQCQ</sequence>
<feature type="signal peptide" evidence="4">
    <location>
        <begin position="1"/>
        <end position="20"/>
    </location>
</feature>
<dbReference type="OMA" id="ITHLYLY"/>
<evidence type="ECO:0000256" key="2">
    <source>
        <dbReference type="ARBA" id="ARBA00022729"/>
    </source>
</evidence>
<dbReference type="GO" id="GO:0005886">
    <property type="term" value="C:plasma membrane"/>
    <property type="evidence" value="ECO:0000318"/>
    <property type="project" value="GO_Central"/>
</dbReference>
<dbReference type="InterPro" id="IPR001611">
    <property type="entry name" value="Leu-rich_rpt"/>
</dbReference>
<evidence type="ECO:0000256" key="4">
    <source>
        <dbReference type="SAM" id="SignalP"/>
    </source>
</evidence>
<protein>
    <submittedName>
        <fullName evidence="7">SLIT and NTRK-like protein 2</fullName>
    </submittedName>
</protein>
<keyword evidence="6" id="KW-1185">Reference proteome</keyword>
<dbReference type="InterPro" id="IPR003591">
    <property type="entry name" value="Leu-rich_rpt_typical-subtyp"/>
</dbReference>
<organism evidence="6 7">
    <name type="scientific">Branchiostoma floridae</name>
    <name type="common">Florida lancelet</name>
    <name type="synonym">Amphioxus</name>
    <dbReference type="NCBI Taxonomy" id="7739"/>
    <lineage>
        <taxon>Eukaryota</taxon>
        <taxon>Metazoa</taxon>
        <taxon>Chordata</taxon>
        <taxon>Cephalochordata</taxon>
        <taxon>Leptocardii</taxon>
        <taxon>Amphioxiformes</taxon>
        <taxon>Branchiostomatidae</taxon>
        <taxon>Branchiostoma</taxon>
    </lineage>
</organism>
<dbReference type="FunFam" id="3.80.10.10:FF:001326">
    <property type="entry name" value="Uncharacterized protein"/>
    <property type="match status" value="1"/>
</dbReference>
<dbReference type="Proteomes" id="UP000001554">
    <property type="component" value="Unplaced"/>
</dbReference>
<proteinExistence type="predicted"/>
<dbReference type="InterPro" id="IPR000483">
    <property type="entry name" value="Cys-rich_flank_reg_C"/>
</dbReference>
<accession>A0A9J7KBB2</accession>
<keyword evidence="3" id="KW-0677">Repeat</keyword>
<dbReference type="KEGG" id="bfo:118407551"/>
<dbReference type="GO" id="GO:0038023">
    <property type="term" value="F:signaling receptor activity"/>
    <property type="evidence" value="ECO:0000318"/>
    <property type="project" value="GO_Central"/>
</dbReference>
<evidence type="ECO:0000256" key="3">
    <source>
        <dbReference type="ARBA" id="ARBA00022737"/>
    </source>
</evidence>